<gene>
    <name evidence="2" type="ORF">G6N73_18075</name>
</gene>
<feature type="domain" description="YjiS-like" evidence="1">
    <location>
        <begin position="31"/>
        <end position="59"/>
    </location>
</feature>
<reference evidence="2 3" key="1">
    <citation type="submission" date="2020-02" db="EMBL/GenBank/DDBJ databases">
        <title>Genome sequence of strain CCNWXJ40-4.</title>
        <authorList>
            <person name="Gao J."/>
            <person name="Sun J."/>
        </authorList>
    </citation>
    <scope>NUCLEOTIDE SEQUENCE [LARGE SCALE GENOMIC DNA]</scope>
    <source>
        <strain evidence="2 3">CCNWXJ 40-4</strain>
    </source>
</reference>
<accession>A0A6G4WFT3</accession>
<evidence type="ECO:0000259" key="1">
    <source>
        <dbReference type="Pfam" id="PF06568"/>
    </source>
</evidence>
<keyword evidence="3" id="KW-1185">Reference proteome</keyword>
<comment type="caution">
    <text evidence="2">The sequence shown here is derived from an EMBL/GenBank/DDBJ whole genome shotgun (WGS) entry which is preliminary data.</text>
</comment>
<organism evidence="2 3">
    <name type="scientific">Allomesorhizobium camelthorni</name>
    <dbReference type="NCBI Taxonomy" id="475069"/>
    <lineage>
        <taxon>Bacteria</taxon>
        <taxon>Pseudomonadati</taxon>
        <taxon>Pseudomonadota</taxon>
        <taxon>Alphaproteobacteria</taxon>
        <taxon>Hyphomicrobiales</taxon>
        <taxon>Phyllobacteriaceae</taxon>
        <taxon>Allomesorhizobium</taxon>
    </lineage>
</organism>
<protein>
    <submittedName>
        <fullName evidence="2">DUF1127 domain-containing protein</fullName>
    </submittedName>
</protein>
<evidence type="ECO:0000313" key="3">
    <source>
        <dbReference type="Proteomes" id="UP001642900"/>
    </source>
</evidence>
<dbReference type="EMBL" id="JAAKZF010000026">
    <property type="protein sequence ID" value="NGO53053.1"/>
    <property type="molecule type" value="Genomic_DNA"/>
</dbReference>
<dbReference type="AlphaFoldDB" id="A0A6G4WFT3"/>
<dbReference type="Pfam" id="PF06568">
    <property type="entry name" value="YjiS-like"/>
    <property type="match status" value="1"/>
</dbReference>
<sequence>MAYCTEIDEIRPPARPAASFFTWILDFFHIRERRRLALKDLQRLDDRELRDIGIKRHDITAIVDREIGRLHLDELRSRL</sequence>
<name>A0A6G4WFT3_9HYPH</name>
<dbReference type="RefSeq" id="WP_165030044.1">
    <property type="nucleotide sequence ID" value="NZ_JAAKZF010000026.1"/>
</dbReference>
<proteinExistence type="predicted"/>
<evidence type="ECO:0000313" key="2">
    <source>
        <dbReference type="EMBL" id="NGO53053.1"/>
    </source>
</evidence>
<dbReference type="Proteomes" id="UP001642900">
    <property type="component" value="Unassembled WGS sequence"/>
</dbReference>
<dbReference type="InterPro" id="IPR009506">
    <property type="entry name" value="YjiS-like"/>
</dbReference>